<dbReference type="SUPFAM" id="SSF47384">
    <property type="entry name" value="Homodimeric domain of signal transducing histidine kinase"/>
    <property type="match status" value="1"/>
</dbReference>
<feature type="domain" description="PAS" evidence="7">
    <location>
        <begin position="69"/>
        <end position="136"/>
    </location>
</feature>
<dbReference type="InterPro" id="IPR035965">
    <property type="entry name" value="PAS-like_dom_sf"/>
</dbReference>
<proteinExistence type="predicted"/>
<keyword evidence="6" id="KW-1133">Transmembrane helix</keyword>
<dbReference type="PANTHER" id="PTHR43304">
    <property type="entry name" value="PHYTOCHROME-LIKE PROTEIN CPH1"/>
    <property type="match status" value="1"/>
</dbReference>
<evidence type="ECO:0000256" key="5">
    <source>
        <dbReference type="ARBA" id="ARBA00022777"/>
    </source>
</evidence>
<keyword evidence="6" id="KW-0472">Membrane</keyword>
<reference evidence="8 9" key="1">
    <citation type="submission" date="2018-06" db="EMBL/GenBank/DDBJ databases">
        <title>Genomic Encyclopedia of Archaeal and Bacterial Type Strains, Phase II (KMG-II): from individual species to whole genera.</title>
        <authorList>
            <person name="Goeker M."/>
        </authorList>
    </citation>
    <scope>NUCLEOTIDE SEQUENCE [LARGE SCALE GENOMIC DNA]</scope>
    <source>
        <strain evidence="8 9">DSM 29821</strain>
    </source>
</reference>
<dbReference type="Proteomes" id="UP000249819">
    <property type="component" value="Unassembled WGS sequence"/>
</dbReference>
<dbReference type="AlphaFoldDB" id="A0A327VQ85"/>
<dbReference type="InterPro" id="IPR003661">
    <property type="entry name" value="HisK_dim/P_dom"/>
</dbReference>
<keyword evidence="4" id="KW-0808">Transferase</keyword>
<dbReference type="Gene3D" id="3.30.450.20">
    <property type="entry name" value="PAS domain"/>
    <property type="match status" value="2"/>
</dbReference>
<keyword evidence="3" id="KW-0597">Phosphoprotein</keyword>
<keyword evidence="5" id="KW-0418">Kinase</keyword>
<dbReference type="OrthoDB" id="9124519at2"/>
<dbReference type="RefSeq" id="WP_111594752.1">
    <property type="nucleotide sequence ID" value="NZ_QLMA01000009.1"/>
</dbReference>
<evidence type="ECO:0000256" key="2">
    <source>
        <dbReference type="ARBA" id="ARBA00012438"/>
    </source>
</evidence>
<feature type="transmembrane region" description="Helical" evidence="6">
    <location>
        <begin position="7"/>
        <end position="27"/>
    </location>
</feature>
<dbReference type="EC" id="2.7.13.3" evidence="2"/>
<gene>
    <name evidence="8" type="ORF">CLV59_109213</name>
</gene>
<evidence type="ECO:0000313" key="9">
    <source>
        <dbReference type="Proteomes" id="UP000249819"/>
    </source>
</evidence>
<dbReference type="InterPro" id="IPR013655">
    <property type="entry name" value="PAS_fold_3"/>
</dbReference>
<evidence type="ECO:0000256" key="3">
    <source>
        <dbReference type="ARBA" id="ARBA00022553"/>
    </source>
</evidence>
<feature type="domain" description="PAS" evidence="7">
    <location>
        <begin position="193"/>
        <end position="261"/>
    </location>
</feature>
<keyword evidence="6" id="KW-0812">Transmembrane</keyword>
<dbReference type="GO" id="GO:0000155">
    <property type="term" value="F:phosphorelay sensor kinase activity"/>
    <property type="evidence" value="ECO:0007669"/>
    <property type="project" value="InterPro"/>
</dbReference>
<dbReference type="InterPro" id="IPR000014">
    <property type="entry name" value="PAS"/>
</dbReference>
<evidence type="ECO:0000259" key="7">
    <source>
        <dbReference type="SMART" id="SM00091"/>
    </source>
</evidence>
<evidence type="ECO:0000313" key="8">
    <source>
        <dbReference type="EMBL" id="RAJ75599.1"/>
    </source>
</evidence>
<evidence type="ECO:0000256" key="1">
    <source>
        <dbReference type="ARBA" id="ARBA00000085"/>
    </source>
</evidence>
<dbReference type="Pfam" id="PF13426">
    <property type="entry name" value="PAS_9"/>
    <property type="match status" value="1"/>
</dbReference>
<dbReference type="SMART" id="SM00086">
    <property type="entry name" value="PAC"/>
    <property type="match status" value="2"/>
</dbReference>
<dbReference type="Pfam" id="PF08447">
    <property type="entry name" value="PAS_3"/>
    <property type="match status" value="1"/>
</dbReference>
<dbReference type="CDD" id="cd00130">
    <property type="entry name" value="PAS"/>
    <property type="match status" value="1"/>
</dbReference>
<dbReference type="InterPro" id="IPR052162">
    <property type="entry name" value="Sensor_kinase/Photoreceptor"/>
</dbReference>
<protein>
    <recommendedName>
        <fullName evidence="2">histidine kinase</fullName>
        <ecNumber evidence="2">2.7.13.3</ecNumber>
    </recommendedName>
</protein>
<organism evidence="8 9">
    <name type="scientific">Chitinophaga dinghuensis</name>
    <dbReference type="NCBI Taxonomy" id="1539050"/>
    <lineage>
        <taxon>Bacteria</taxon>
        <taxon>Pseudomonadati</taxon>
        <taxon>Bacteroidota</taxon>
        <taxon>Chitinophagia</taxon>
        <taxon>Chitinophagales</taxon>
        <taxon>Chitinophagaceae</taxon>
        <taxon>Chitinophaga</taxon>
    </lineage>
</organism>
<sequence>MRKAPLKIVHICLLTIVASINGYFLLAPNTGIQFLTADVQYLLFCGELLLIAAIILLIVQTVRKNNSSLQYERLFYDHPIPMWIYEKSTLRFLSVNNAAVTQYGFSRKEFLQLTLKDIRKKEEIPYLMDNVRERCNGVEYRGIWKHRRKNGVNFFVEIYAHSVSYRGKEARFIMAKDVDSQVRAARKASEEGVRYELLAQATNDAVYDRNLLTGAVAWNHGLSSIFHYSNDKFTEVLQWWKNNIHPEDRHAVIASLDNATFAHRHYWSAEYRFRCADGQYKYVTDRANISYEGGDAVRMIGMMQDIDHHIRQAKRLEEQNRTLKEITWINSHEIRRPVVSILSIAQLFDLENKDIRFNSQLMEWLHQSTIQLDEIIHKIESKARAINEGANHEQT</sequence>
<evidence type="ECO:0000256" key="4">
    <source>
        <dbReference type="ARBA" id="ARBA00022679"/>
    </source>
</evidence>
<dbReference type="InterPro" id="IPR036097">
    <property type="entry name" value="HisK_dim/P_sf"/>
</dbReference>
<feature type="transmembrane region" description="Helical" evidence="6">
    <location>
        <begin position="39"/>
        <end position="59"/>
    </location>
</feature>
<dbReference type="InterPro" id="IPR001610">
    <property type="entry name" value="PAC"/>
</dbReference>
<dbReference type="SMART" id="SM00091">
    <property type="entry name" value="PAS"/>
    <property type="match status" value="2"/>
</dbReference>
<dbReference type="CDD" id="cd00082">
    <property type="entry name" value="HisKA"/>
    <property type="match status" value="1"/>
</dbReference>
<accession>A0A327VQ85</accession>
<evidence type="ECO:0000256" key="6">
    <source>
        <dbReference type="SAM" id="Phobius"/>
    </source>
</evidence>
<dbReference type="NCBIfam" id="TIGR00229">
    <property type="entry name" value="sensory_box"/>
    <property type="match status" value="1"/>
</dbReference>
<dbReference type="EMBL" id="QLMA01000009">
    <property type="protein sequence ID" value="RAJ75599.1"/>
    <property type="molecule type" value="Genomic_DNA"/>
</dbReference>
<comment type="caution">
    <text evidence="8">The sequence shown here is derived from an EMBL/GenBank/DDBJ whole genome shotgun (WGS) entry which is preliminary data.</text>
</comment>
<dbReference type="PANTHER" id="PTHR43304:SF1">
    <property type="entry name" value="PAC DOMAIN-CONTAINING PROTEIN"/>
    <property type="match status" value="1"/>
</dbReference>
<keyword evidence="9" id="KW-1185">Reference proteome</keyword>
<name>A0A327VQ85_9BACT</name>
<dbReference type="SUPFAM" id="SSF55785">
    <property type="entry name" value="PYP-like sensor domain (PAS domain)"/>
    <property type="match status" value="2"/>
</dbReference>
<comment type="catalytic activity">
    <reaction evidence="1">
        <text>ATP + protein L-histidine = ADP + protein N-phospho-L-histidine.</text>
        <dbReference type="EC" id="2.7.13.3"/>
    </reaction>
</comment>